<comment type="catalytic activity">
    <reaction evidence="24">
        <text>Preferential cleavage: (Ac)2-L-Lys-D-Ala-|-D-Ala. Also transpeptidation of peptidyl-alanyl moieties that are N-acyl substituents of D-alanine.</text>
        <dbReference type="EC" id="3.4.16.4"/>
    </reaction>
</comment>
<gene>
    <name evidence="33" type="ORF">C7H09_12730</name>
</gene>
<dbReference type="GO" id="GO:0071555">
    <property type="term" value="P:cell wall organization"/>
    <property type="evidence" value="ECO:0007669"/>
    <property type="project" value="UniProtKB-KW"/>
</dbReference>
<dbReference type="SUPFAM" id="SSF56601">
    <property type="entry name" value="beta-lactamase/transpeptidase-like"/>
    <property type="match status" value="1"/>
</dbReference>
<dbReference type="InterPro" id="IPR023346">
    <property type="entry name" value="Lysozyme-like_dom_sf"/>
</dbReference>
<keyword evidence="13" id="KW-0808">Transferase</keyword>
<keyword evidence="9" id="KW-0997">Cell inner membrane</keyword>
<evidence type="ECO:0000256" key="5">
    <source>
        <dbReference type="ARBA" id="ARBA00007739"/>
    </source>
</evidence>
<evidence type="ECO:0000256" key="21">
    <source>
        <dbReference type="ARBA" id="ARBA00023251"/>
    </source>
</evidence>
<dbReference type="Gene3D" id="1.10.3810.10">
    <property type="entry name" value="Biosynthetic peptidoglycan transglycosylase-like"/>
    <property type="match status" value="1"/>
</dbReference>
<proteinExistence type="inferred from homology"/>
<evidence type="ECO:0000259" key="30">
    <source>
        <dbReference type="Pfam" id="PF00905"/>
    </source>
</evidence>
<evidence type="ECO:0000256" key="14">
    <source>
        <dbReference type="ARBA" id="ARBA00022692"/>
    </source>
</evidence>
<dbReference type="EMBL" id="PXNP01000096">
    <property type="protein sequence ID" value="PSF05825.1"/>
    <property type="molecule type" value="Genomic_DNA"/>
</dbReference>
<feature type="transmembrane region" description="Helical" evidence="29">
    <location>
        <begin position="12"/>
        <end position="33"/>
    </location>
</feature>
<comment type="pathway">
    <text evidence="3">Cell wall biogenesis; peptidoglycan biosynthesis.</text>
</comment>
<evidence type="ECO:0000256" key="4">
    <source>
        <dbReference type="ARBA" id="ARBA00007090"/>
    </source>
</evidence>
<dbReference type="AlphaFoldDB" id="A0A2T1K6Y8"/>
<feature type="region of interest" description="Disordered" evidence="28">
    <location>
        <begin position="803"/>
        <end position="849"/>
    </location>
</feature>
<feature type="compositionally biased region" description="Polar residues" evidence="28">
    <location>
        <begin position="673"/>
        <end position="683"/>
    </location>
</feature>
<evidence type="ECO:0000256" key="24">
    <source>
        <dbReference type="ARBA" id="ARBA00034000"/>
    </source>
</evidence>
<keyword evidence="19 29" id="KW-1133">Transmembrane helix</keyword>
<evidence type="ECO:0000256" key="12">
    <source>
        <dbReference type="ARBA" id="ARBA00022676"/>
    </source>
</evidence>
<evidence type="ECO:0000259" key="31">
    <source>
        <dbReference type="Pfam" id="PF00912"/>
    </source>
</evidence>
<comment type="function">
    <text evidence="1">Cell wall formation. Synthesis of cross-linked peptidoglycan from the lipid intermediates. The enzyme has a penicillin-insensitive transglycosylase N-terminal domain (formation of linear glycan strands) and a penicillin-sensitive transpeptidase C-terminal domain (cross-linking of the peptide subunits).</text>
</comment>
<keyword evidence="15" id="KW-0378">Hydrolase</keyword>
<evidence type="ECO:0000256" key="16">
    <source>
        <dbReference type="ARBA" id="ARBA00022960"/>
    </source>
</evidence>
<evidence type="ECO:0000256" key="29">
    <source>
        <dbReference type="SAM" id="Phobius"/>
    </source>
</evidence>
<evidence type="ECO:0000256" key="3">
    <source>
        <dbReference type="ARBA" id="ARBA00004752"/>
    </source>
</evidence>
<evidence type="ECO:0000256" key="22">
    <source>
        <dbReference type="ARBA" id="ARBA00023268"/>
    </source>
</evidence>
<evidence type="ECO:0000256" key="11">
    <source>
        <dbReference type="ARBA" id="ARBA00022670"/>
    </source>
</evidence>
<evidence type="ECO:0000256" key="27">
    <source>
        <dbReference type="ARBA" id="ARBA00060592"/>
    </source>
</evidence>
<comment type="similarity">
    <text evidence="5">In the N-terminal section; belongs to the glycosyltransferase 51 family.</text>
</comment>
<evidence type="ECO:0000256" key="13">
    <source>
        <dbReference type="ARBA" id="ARBA00022679"/>
    </source>
</evidence>
<dbReference type="InterPro" id="IPR031376">
    <property type="entry name" value="PCB_OB"/>
</dbReference>
<feature type="domain" description="Penicillin-binding protein transpeptidase" evidence="30">
    <location>
        <begin position="460"/>
        <end position="757"/>
    </location>
</feature>
<dbReference type="FunFam" id="1.10.3810.10:FF:000003">
    <property type="entry name" value="Penicillin-binding protein 1a"/>
    <property type="match status" value="1"/>
</dbReference>
<evidence type="ECO:0000259" key="32">
    <source>
        <dbReference type="Pfam" id="PF17092"/>
    </source>
</evidence>
<reference evidence="33 34" key="1">
    <citation type="submission" date="2018-03" db="EMBL/GenBank/DDBJ databases">
        <title>Marinobacter brunus sp. nov., a marine bacterium of Gamma-proteobacteria isolated from the surface seawater of the South China Sea.</title>
        <authorList>
            <person name="Cheng H."/>
            <person name="Wu Y.-H."/>
            <person name="Xamxidin M."/>
            <person name="Xu X.-W."/>
        </authorList>
    </citation>
    <scope>NUCLEOTIDE SEQUENCE [LARGE SCALE GENOMIC DNA]</scope>
    <source>
        <strain evidence="33 34">NH169-3</strain>
    </source>
</reference>
<dbReference type="GO" id="GO:0005886">
    <property type="term" value="C:plasma membrane"/>
    <property type="evidence" value="ECO:0007669"/>
    <property type="project" value="UniProtKB-SubCell"/>
</dbReference>
<dbReference type="Pfam" id="PF00905">
    <property type="entry name" value="Transpeptidase"/>
    <property type="match status" value="1"/>
</dbReference>
<dbReference type="GO" id="GO:0009252">
    <property type="term" value="P:peptidoglycan biosynthetic process"/>
    <property type="evidence" value="ECO:0007669"/>
    <property type="project" value="UniProtKB-UniPathway"/>
</dbReference>
<dbReference type="Pfam" id="PF00912">
    <property type="entry name" value="Transgly"/>
    <property type="match status" value="1"/>
</dbReference>
<dbReference type="InterPro" id="IPR050396">
    <property type="entry name" value="Glycosyltr_51/Transpeptidase"/>
</dbReference>
<evidence type="ECO:0000256" key="20">
    <source>
        <dbReference type="ARBA" id="ARBA00023136"/>
    </source>
</evidence>
<name>A0A2T1K6Y8_9GAMM</name>
<evidence type="ECO:0000256" key="2">
    <source>
        <dbReference type="ARBA" id="ARBA00004249"/>
    </source>
</evidence>
<keyword evidence="34" id="KW-1185">Reference proteome</keyword>
<dbReference type="Gene3D" id="3.40.710.10">
    <property type="entry name" value="DD-peptidase/beta-lactamase superfamily"/>
    <property type="match status" value="2"/>
</dbReference>
<organism evidence="33 34">
    <name type="scientific">Marinobacter fuscus</name>
    <dbReference type="NCBI Taxonomy" id="2109942"/>
    <lineage>
        <taxon>Bacteria</taxon>
        <taxon>Pseudomonadati</taxon>
        <taxon>Pseudomonadota</taxon>
        <taxon>Gammaproteobacteria</taxon>
        <taxon>Pseudomonadales</taxon>
        <taxon>Marinobacteraceae</taxon>
        <taxon>Marinobacter</taxon>
    </lineage>
</organism>
<feature type="compositionally biased region" description="Basic and acidic residues" evidence="28">
    <location>
        <begin position="819"/>
        <end position="834"/>
    </location>
</feature>
<keyword evidence="12" id="KW-0328">Glycosyltransferase</keyword>
<comment type="caution">
    <text evidence="33">The sequence shown here is derived from an EMBL/GenBank/DDBJ whole genome shotgun (WGS) entry which is preliminary data.</text>
</comment>
<keyword evidence="16" id="KW-0133">Cell shape</keyword>
<dbReference type="EC" id="2.4.99.28" evidence="25"/>
<keyword evidence="22" id="KW-0511">Multifunctional enzyme</keyword>
<dbReference type="GO" id="GO:0009002">
    <property type="term" value="F:serine-type D-Ala-D-Ala carboxypeptidase activity"/>
    <property type="evidence" value="ECO:0007669"/>
    <property type="project" value="UniProtKB-EC"/>
</dbReference>
<evidence type="ECO:0000256" key="23">
    <source>
        <dbReference type="ARBA" id="ARBA00023316"/>
    </source>
</evidence>
<evidence type="ECO:0000256" key="26">
    <source>
        <dbReference type="ARBA" id="ARBA00049902"/>
    </source>
</evidence>
<evidence type="ECO:0000256" key="9">
    <source>
        <dbReference type="ARBA" id="ARBA00022519"/>
    </source>
</evidence>
<evidence type="ECO:0000256" key="7">
    <source>
        <dbReference type="ARBA" id="ARBA00018638"/>
    </source>
</evidence>
<dbReference type="GO" id="GO:0006508">
    <property type="term" value="P:proteolysis"/>
    <property type="evidence" value="ECO:0007669"/>
    <property type="project" value="UniProtKB-KW"/>
</dbReference>
<dbReference type="GO" id="GO:0008360">
    <property type="term" value="P:regulation of cell shape"/>
    <property type="evidence" value="ECO:0007669"/>
    <property type="project" value="UniProtKB-KW"/>
</dbReference>
<feature type="domain" description="Glycosyl transferase family 51" evidence="31">
    <location>
        <begin position="59"/>
        <end position="234"/>
    </location>
</feature>
<dbReference type="GO" id="GO:0008955">
    <property type="term" value="F:peptidoglycan glycosyltransferase activity"/>
    <property type="evidence" value="ECO:0007669"/>
    <property type="project" value="UniProtKB-EC"/>
</dbReference>
<dbReference type="PANTHER" id="PTHR32282:SF27">
    <property type="entry name" value="PENICILLIN-BINDING PROTEIN 1A"/>
    <property type="match status" value="1"/>
</dbReference>
<dbReference type="GO" id="GO:0008658">
    <property type="term" value="F:penicillin binding"/>
    <property type="evidence" value="ECO:0007669"/>
    <property type="project" value="InterPro"/>
</dbReference>
<keyword evidence="18" id="KW-0573">Peptidoglycan synthesis</keyword>
<dbReference type="Proteomes" id="UP000239866">
    <property type="component" value="Unassembled WGS sequence"/>
</dbReference>
<feature type="region of interest" description="Disordered" evidence="28">
    <location>
        <begin position="645"/>
        <end position="683"/>
    </location>
</feature>
<dbReference type="InterPro" id="IPR036950">
    <property type="entry name" value="PBP_transglycosylase"/>
</dbReference>
<evidence type="ECO:0000256" key="8">
    <source>
        <dbReference type="ARBA" id="ARBA00022475"/>
    </source>
</evidence>
<comment type="catalytic activity">
    <reaction evidence="26">
        <text>[GlcNAc-(1-&gt;4)-Mur2Ac(oyl-L-Ala-gamma-D-Glu-L-Lys-D-Ala-D-Ala)](n)-di-trans,octa-cis-undecaprenyl diphosphate + beta-D-GlcNAc-(1-&gt;4)-Mur2Ac(oyl-L-Ala-gamma-D-Glu-L-Lys-D-Ala-D-Ala)-di-trans,octa-cis-undecaprenyl diphosphate = [GlcNAc-(1-&gt;4)-Mur2Ac(oyl-L-Ala-gamma-D-Glu-L-Lys-D-Ala-D-Ala)](n+1)-di-trans,octa-cis-undecaprenyl diphosphate + di-trans,octa-cis-undecaprenyl diphosphate + H(+)</text>
        <dbReference type="Rhea" id="RHEA:23708"/>
        <dbReference type="Rhea" id="RHEA-COMP:9602"/>
        <dbReference type="Rhea" id="RHEA-COMP:9603"/>
        <dbReference type="ChEBI" id="CHEBI:15378"/>
        <dbReference type="ChEBI" id="CHEBI:58405"/>
        <dbReference type="ChEBI" id="CHEBI:60033"/>
        <dbReference type="ChEBI" id="CHEBI:78435"/>
        <dbReference type="EC" id="2.4.99.28"/>
    </reaction>
</comment>
<evidence type="ECO:0000256" key="10">
    <source>
        <dbReference type="ARBA" id="ARBA00022645"/>
    </source>
</evidence>
<evidence type="ECO:0000256" key="15">
    <source>
        <dbReference type="ARBA" id="ARBA00022801"/>
    </source>
</evidence>
<comment type="subcellular location">
    <subcellularLocation>
        <location evidence="2">Cell inner membrane</location>
        <topology evidence="2">Single-pass type II membrane protein</topology>
    </subcellularLocation>
</comment>
<evidence type="ECO:0000256" key="17">
    <source>
        <dbReference type="ARBA" id="ARBA00022968"/>
    </source>
</evidence>
<accession>A0A2T1K6Y8</accession>
<dbReference type="OrthoDB" id="9766909at2"/>
<keyword evidence="20 29" id="KW-0472">Membrane</keyword>
<keyword evidence="23" id="KW-0961">Cell wall biogenesis/degradation</keyword>
<evidence type="ECO:0000313" key="33">
    <source>
        <dbReference type="EMBL" id="PSF05825.1"/>
    </source>
</evidence>
<feature type="region of interest" description="Disordered" evidence="28">
    <location>
        <begin position="416"/>
        <end position="447"/>
    </location>
</feature>
<keyword evidence="10" id="KW-0121">Carboxypeptidase</keyword>
<evidence type="ECO:0000256" key="1">
    <source>
        <dbReference type="ARBA" id="ARBA00002624"/>
    </source>
</evidence>
<feature type="compositionally biased region" description="Basic and acidic residues" evidence="28">
    <location>
        <begin position="652"/>
        <end position="663"/>
    </location>
</feature>
<keyword evidence="17" id="KW-0735">Signal-anchor</keyword>
<dbReference type="Gene3D" id="2.40.50.140">
    <property type="entry name" value="Nucleic acid-binding proteins"/>
    <property type="match status" value="1"/>
</dbReference>
<evidence type="ECO:0000256" key="6">
    <source>
        <dbReference type="ARBA" id="ARBA00012448"/>
    </source>
</evidence>
<dbReference type="InterPro" id="IPR001460">
    <property type="entry name" value="PCN-bd_Tpept"/>
</dbReference>
<keyword evidence="21" id="KW-0046">Antibiotic resistance</keyword>
<dbReference type="InterPro" id="IPR012340">
    <property type="entry name" value="NA-bd_OB-fold"/>
</dbReference>
<protein>
    <recommendedName>
        <fullName evidence="7">Penicillin-binding protein 1A</fullName>
        <ecNumber evidence="25">2.4.99.28</ecNumber>
        <ecNumber evidence="6">3.4.16.4</ecNumber>
    </recommendedName>
</protein>
<keyword evidence="8" id="KW-1003">Cell membrane</keyword>
<dbReference type="UniPathway" id="UPA00219"/>
<dbReference type="SUPFAM" id="SSF53955">
    <property type="entry name" value="Lysozyme-like"/>
    <property type="match status" value="1"/>
</dbReference>
<evidence type="ECO:0000256" key="28">
    <source>
        <dbReference type="SAM" id="MobiDB-lite"/>
    </source>
</evidence>
<dbReference type="EC" id="3.4.16.4" evidence="6"/>
<comment type="pathway">
    <text evidence="27">Glycan biosynthesis.</text>
</comment>
<evidence type="ECO:0000256" key="18">
    <source>
        <dbReference type="ARBA" id="ARBA00022984"/>
    </source>
</evidence>
<evidence type="ECO:0000256" key="25">
    <source>
        <dbReference type="ARBA" id="ARBA00044770"/>
    </source>
</evidence>
<dbReference type="GO" id="GO:0046677">
    <property type="term" value="P:response to antibiotic"/>
    <property type="evidence" value="ECO:0007669"/>
    <property type="project" value="UniProtKB-KW"/>
</dbReference>
<dbReference type="RefSeq" id="WP_106763239.1">
    <property type="nucleotide sequence ID" value="NZ_PXNP01000096.1"/>
</dbReference>
<keyword evidence="14 29" id="KW-0812">Transmembrane</keyword>
<evidence type="ECO:0000313" key="34">
    <source>
        <dbReference type="Proteomes" id="UP000239866"/>
    </source>
</evidence>
<dbReference type="NCBIfam" id="TIGR02074">
    <property type="entry name" value="PBP_1a_fam"/>
    <property type="match status" value="1"/>
</dbReference>
<dbReference type="InterPro" id="IPR012338">
    <property type="entry name" value="Beta-lactam/transpept-like"/>
</dbReference>
<dbReference type="InterPro" id="IPR001264">
    <property type="entry name" value="Glyco_trans_51"/>
</dbReference>
<comment type="similarity">
    <text evidence="4">In the C-terminal section; belongs to the transpeptidase family.</text>
</comment>
<feature type="domain" description="Penicillin-binding protein OB-like" evidence="32">
    <location>
        <begin position="320"/>
        <end position="456"/>
    </location>
</feature>
<dbReference type="PANTHER" id="PTHR32282">
    <property type="entry name" value="BINDING PROTEIN TRANSPEPTIDASE, PUTATIVE-RELATED"/>
    <property type="match status" value="1"/>
</dbReference>
<evidence type="ECO:0000256" key="19">
    <source>
        <dbReference type="ARBA" id="ARBA00022989"/>
    </source>
</evidence>
<sequence length="849" mass="94227">MSQLLRTTRVLAWFILTGLSVAIILASSFYLYLRPNLPPVEQLLDVRLQTPLRVYSRDNRLIAEFGEKRRAPITIEQIPTIQLQAFLAAEDARFYTHYGVDIKGLVRAAVELVTTGSIQSGGSTITMQVAKNYFLSRDRTFIRKFNEILLALQIERELDKERILELYLNKIYLGNRAYGIAAAAQVYYDKPVTELDLAQMAMLAGLPKAPSAYNPLANPERALIRRNWILGRMKELGYITADAWSLAKDAPLTASYNTREMEVDADYVAEMARSEMVRRFGEEAYTEGYSVFLTVGGEKQQAATDALRAGLENYDRRHGFRGPIGQLDIDGMSEEDLSGKIQSYPKVEDLIPAVVTSIDDEKGIARLHLRNLGAGTMPMATMSWASRYRTERFTGPKPEKPSDVVSPGDVVYVKASLSGQPDAKQPVSDEPQPEDDNSSQKKSQTIQASLAQIPRVEGALISLEAQTGAIEALSGGYSFSQSKYNRATQASRQPGSTFKPFLYLSALENGRTPATIYNDAPIVFEDSELETAWRPQNSSGQFYGPTTLRKGLYRSRNLVSIRLLRDLGIQTTLQYLEQLKLPTANMPANLSLSLGSGLLTPMELARGFAVIANGGYDVQPYLIERIEASTGEVVYQAPETKLCDSPCTADTGKPDETRERTETPETIDGMTLPASNADGQPTTPRIMERLADERSVYIMHSMMKDVVRRGTGRRALALNRDDIAGKTGTTNEQKDTWFAGFNHNLATTVWVGFDQPAPLGRSEYGATTALPIWVDYMKTALKDRPSAHMPRPNGIVNIRINPETGERARPGEEGLFELFKQEDAPDPLKARDNGHQGTNADDDLSRQIF</sequence>
<dbReference type="Pfam" id="PF17092">
    <property type="entry name" value="PCB_OB"/>
    <property type="match status" value="1"/>
</dbReference>
<keyword evidence="11" id="KW-0645">Protease</keyword>
<dbReference type="GO" id="GO:0030288">
    <property type="term" value="C:outer membrane-bounded periplasmic space"/>
    <property type="evidence" value="ECO:0007669"/>
    <property type="project" value="TreeGrafter"/>
</dbReference>